<dbReference type="InterPro" id="IPR011050">
    <property type="entry name" value="Pectin_lyase_fold/virulence"/>
</dbReference>
<evidence type="ECO:0000313" key="4">
    <source>
        <dbReference type="EMBL" id="AMB18672.1"/>
    </source>
</evidence>
<evidence type="ECO:0000256" key="1">
    <source>
        <dbReference type="ARBA" id="ARBA00004328"/>
    </source>
</evidence>
<dbReference type="Proteomes" id="UP000204502">
    <property type="component" value="Segment"/>
</dbReference>
<dbReference type="InterPro" id="IPR024535">
    <property type="entry name" value="RHGA/B-epi-like_pectate_lyase"/>
</dbReference>
<sequence>MTGRPLDRDNLYGNFGVPTDDIVKEIENIKKGGTSIDAQTRADLATVSSQLANTAKQKNWVNVLDFGAKCDGVTDDTQALKDAITSANNGVVTGTNIWKRVVYIPSNMLIKSPDKIQVDASTIAFQGNSRTNSNIIFTEKTGGLLFKRNNGNNVFELEIKNIRLDGSGVTDTLLTVDKFANLYFTDVFFTGWSNDGYAMDLNTGSLVYFDKLTIDGGTPTDATNTYTKSGIRLNGVSFIECTSFNSWNLKRLFNLVTPCFNLLYKDSWTEYVKCVVEVNPSSNSFLNNKITLQGGTFTNGASMTNYSLVNYVTTAGHNLFGNQINIVNTQFYLNSTNTLLNNSFINIDNMASGSNLYINVDNANINGWNFSAGQYFVNLNANVGALAGYITVLKYLLRVSGMTTPLSTCSNYGSVYNLAMSYNYTIPAFRTGVKLGDVAGNEGRIYYASGQFYANDASATLYNISKGKAGTLTYNGDGTSTTKTIPHGLSSAPTFFQVTPSSVDAGTAGVKFVTADATNLTVTFNTAPISGTSNVKLTWKAEV</sequence>
<protein>
    <recommendedName>
        <fullName evidence="3">Rhamnogalacturonase A/B/Epimerase-like pectate lyase domain-containing protein</fullName>
    </recommendedName>
</protein>
<evidence type="ECO:0000259" key="3">
    <source>
        <dbReference type="Pfam" id="PF12708"/>
    </source>
</evidence>
<dbReference type="EMBL" id="KU253712">
    <property type="protein sequence ID" value="AMB18672.1"/>
    <property type="molecule type" value="Genomic_DNA"/>
</dbReference>
<keyword evidence="5" id="KW-1185">Reference proteome</keyword>
<accession>A0A0Y0ADW2</accession>
<keyword evidence="2" id="KW-0946">Virion</keyword>
<proteinExistence type="predicted"/>
<organism evidence="4 5">
    <name type="scientific">Bacillus phage Eldridge</name>
    <dbReference type="NCBI Taxonomy" id="1776293"/>
    <lineage>
        <taxon>Viruses</taxon>
        <taxon>Duplodnaviria</taxon>
        <taxon>Heunggongvirae</taxon>
        <taxon>Uroviricota</taxon>
        <taxon>Caudoviricetes</taxon>
        <taxon>Herelleviridae</taxon>
        <taxon>Bastillevirinae</taxon>
        <taxon>Eldridgevirus</taxon>
        <taxon>Eldridgevirus eldridge</taxon>
    </lineage>
</organism>
<reference evidence="4 5" key="1">
    <citation type="journal article" date="2016" name="Genome Announc.">
        <title>Complete Genome Sequence of Bacillus megaterium Bacteriophage Eldridge.</title>
        <authorList>
            <person name="Reveille A.M."/>
            <person name="Eldridge K.A."/>
            <person name="Temple L.M."/>
        </authorList>
    </citation>
    <scope>NUCLEOTIDE SEQUENCE [LARGE SCALE GENOMIC DNA]</scope>
</reference>
<gene>
    <name evidence="4" type="ORF">Eldridge_092</name>
</gene>
<dbReference type="GO" id="GO:0051701">
    <property type="term" value="P:biological process involved in interaction with host"/>
    <property type="evidence" value="ECO:0007669"/>
    <property type="project" value="UniProtKB-ARBA"/>
</dbReference>
<dbReference type="SUPFAM" id="SSF51126">
    <property type="entry name" value="Pectin lyase-like"/>
    <property type="match status" value="1"/>
</dbReference>
<dbReference type="GO" id="GO:0019058">
    <property type="term" value="P:viral life cycle"/>
    <property type="evidence" value="ECO:0007669"/>
    <property type="project" value="UniProtKB-ARBA"/>
</dbReference>
<dbReference type="Gene3D" id="2.160.20.10">
    <property type="entry name" value="Single-stranded right-handed beta-helix, Pectin lyase-like"/>
    <property type="match status" value="1"/>
</dbReference>
<dbReference type="GeneID" id="28801751"/>
<evidence type="ECO:0000313" key="5">
    <source>
        <dbReference type="Proteomes" id="UP000204502"/>
    </source>
</evidence>
<dbReference type="KEGG" id="vg:28801751"/>
<evidence type="ECO:0000256" key="2">
    <source>
        <dbReference type="ARBA" id="ARBA00022844"/>
    </source>
</evidence>
<name>A0A0Y0ADW2_9CAUD</name>
<dbReference type="InterPro" id="IPR012334">
    <property type="entry name" value="Pectin_lyas_fold"/>
</dbReference>
<dbReference type="Pfam" id="PF12708">
    <property type="entry name" value="Pect-lyase_RHGA_epim"/>
    <property type="match status" value="1"/>
</dbReference>
<dbReference type="RefSeq" id="YP_009274796.1">
    <property type="nucleotide sequence ID" value="NC_030920.1"/>
</dbReference>
<feature type="domain" description="Rhamnogalacturonase A/B/Epimerase-like pectate lyase" evidence="3">
    <location>
        <begin position="60"/>
        <end position="170"/>
    </location>
</feature>
<comment type="subcellular location">
    <subcellularLocation>
        <location evidence="1">Virion</location>
    </subcellularLocation>
</comment>
<dbReference type="GO" id="GO:0044423">
    <property type="term" value="C:virion component"/>
    <property type="evidence" value="ECO:0007669"/>
    <property type="project" value="UniProtKB-KW"/>
</dbReference>